<dbReference type="AlphaFoldDB" id="A0AAE1BA90"/>
<dbReference type="Proteomes" id="UP001283361">
    <property type="component" value="Unassembled WGS sequence"/>
</dbReference>
<name>A0AAE1BA90_9GAST</name>
<protein>
    <submittedName>
        <fullName evidence="1">Uncharacterized protein</fullName>
    </submittedName>
</protein>
<gene>
    <name evidence="1" type="ORF">RRG08_018557</name>
</gene>
<sequence>MDDAEHSANHTDLSRRIKLGSCLYRTLLDYMTSMNTEYVGLSVPVSDPEWYQPKCAKFVDRFPKEYVDEVEALLAQGGCVLTLNKRKCDDVSLFRVTSEKDFTRVLLSLFVQSVQQRNRHAGMLYAMVNISPSLKNSKRCVFVSETNQCCFRHLTAKIVYKNRAIPPDIRLYVRSHIQHDTLLDLGVITKWFDCERHRPFYTT</sequence>
<accession>A0AAE1BA90</accession>
<evidence type="ECO:0000313" key="1">
    <source>
        <dbReference type="EMBL" id="KAK3802447.1"/>
    </source>
</evidence>
<organism evidence="1 2">
    <name type="scientific">Elysia crispata</name>
    <name type="common">lettuce slug</name>
    <dbReference type="NCBI Taxonomy" id="231223"/>
    <lineage>
        <taxon>Eukaryota</taxon>
        <taxon>Metazoa</taxon>
        <taxon>Spiralia</taxon>
        <taxon>Lophotrochozoa</taxon>
        <taxon>Mollusca</taxon>
        <taxon>Gastropoda</taxon>
        <taxon>Heterobranchia</taxon>
        <taxon>Euthyneura</taxon>
        <taxon>Panpulmonata</taxon>
        <taxon>Sacoglossa</taxon>
        <taxon>Placobranchoidea</taxon>
        <taxon>Plakobranchidae</taxon>
        <taxon>Elysia</taxon>
    </lineage>
</organism>
<proteinExistence type="predicted"/>
<reference evidence="1" key="1">
    <citation type="journal article" date="2023" name="G3 (Bethesda)">
        <title>A reference genome for the long-term kleptoplast-retaining sea slug Elysia crispata morphotype clarki.</title>
        <authorList>
            <person name="Eastman K.E."/>
            <person name="Pendleton A.L."/>
            <person name="Shaikh M.A."/>
            <person name="Suttiyut T."/>
            <person name="Ogas R."/>
            <person name="Tomko P."/>
            <person name="Gavelis G."/>
            <person name="Widhalm J.R."/>
            <person name="Wisecaver J.H."/>
        </authorList>
    </citation>
    <scope>NUCLEOTIDE SEQUENCE</scope>
    <source>
        <strain evidence="1">ECLA1</strain>
    </source>
</reference>
<comment type="caution">
    <text evidence="1">The sequence shown here is derived from an EMBL/GenBank/DDBJ whole genome shotgun (WGS) entry which is preliminary data.</text>
</comment>
<keyword evidence="2" id="KW-1185">Reference proteome</keyword>
<dbReference type="EMBL" id="JAWDGP010000233">
    <property type="protein sequence ID" value="KAK3802447.1"/>
    <property type="molecule type" value="Genomic_DNA"/>
</dbReference>
<evidence type="ECO:0000313" key="2">
    <source>
        <dbReference type="Proteomes" id="UP001283361"/>
    </source>
</evidence>